<dbReference type="SUPFAM" id="SSF55486">
    <property type="entry name" value="Metalloproteases ('zincins'), catalytic domain"/>
    <property type="match status" value="1"/>
</dbReference>
<evidence type="ECO:0000256" key="5">
    <source>
        <dbReference type="ARBA" id="ARBA00022801"/>
    </source>
</evidence>
<dbReference type="Proteomes" id="UP001597090">
    <property type="component" value="Unassembled WGS sequence"/>
</dbReference>
<evidence type="ECO:0000259" key="9">
    <source>
        <dbReference type="SMART" id="SM01351"/>
    </source>
</evidence>
<keyword evidence="6" id="KW-0862">Zinc</keyword>
<dbReference type="SMART" id="SM01351">
    <property type="entry name" value="Aspzincin_M35"/>
    <property type="match status" value="1"/>
</dbReference>
<evidence type="ECO:0000256" key="2">
    <source>
        <dbReference type="ARBA" id="ARBA00010279"/>
    </source>
</evidence>
<keyword evidence="11" id="KW-1185">Reference proteome</keyword>
<evidence type="ECO:0000313" key="10">
    <source>
        <dbReference type="EMBL" id="MFD0738350.1"/>
    </source>
</evidence>
<dbReference type="Gene3D" id="3.40.390.10">
    <property type="entry name" value="Collagenase (Catalytic Domain)"/>
    <property type="match status" value="1"/>
</dbReference>
<keyword evidence="4" id="KW-0479">Metal-binding</keyword>
<evidence type="ECO:0000256" key="7">
    <source>
        <dbReference type="ARBA" id="ARBA00023049"/>
    </source>
</evidence>
<dbReference type="PANTHER" id="PTHR37016">
    <property type="match status" value="1"/>
</dbReference>
<dbReference type="EC" id="3.4.24.-" evidence="10"/>
<evidence type="ECO:0000256" key="4">
    <source>
        <dbReference type="ARBA" id="ARBA00022723"/>
    </source>
</evidence>
<feature type="chain" id="PRO_5045693387" evidence="8">
    <location>
        <begin position="25"/>
        <end position="373"/>
    </location>
</feature>
<dbReference type="RefSeq" id="WP_386811279.1">
    <property type="nucleotide sequence ID" value="NZ_JBHTIH010000002.1"/>
</dbReference>
<accession>A0ABW2YJ63</accession>
<evidence type="ECO:0000256" key="8">
    <source>
        <dbReference type="SAM" id="SignalP"/>
    </source>
</evidence>
<feature type="domain" description="Lysine-specific metallo-endopeptidase" evidence="9">
    <location>
        <begin position="234"/>
        <end position="367"/>
    </location>
</feature>
<comment type="cofactor">
    <cofactor evidence="1">
        <name>Zn(2+)</name>
        <dbReference type="ChEBI" id="CHEBI:29105"/>
    </cofactor>
</comment>
<evidence type="ECO:0000256" key="3">
    <source>
        <dbReference type="ARBA" id="ARBA00022670"/>
    </source>
</evidence>
<keyword evidence="8" id="KW-0732">Signal</keyword>
<dbReference type="InterPro" id="IPR029463">
    <property type="entry name" value="Lys_MEP"/>
</dbReference>
<feature type="signal peptide" evidence="8">
    <location>
        <begin position="1"/>
        <end position="24"/>
    </location>
</feature>
<gene>
    <name evidence="10" type="ORF">ACFQZQ_03500</name>
</gene>
<proteinExistence type="inferred from homology"/>
<keyword evidence="3" id="KW-0645">Protease</keyword>
<evidence type="ECO:0000256" key="6">
    <source>
        <dbReference type="ARBA" id="ARBA00022833"/>
    </source>
</evidence>
<dbReference type="PANTHER" id="PTHR37016:SF3">
    <property type="entry name" value="NEUTRAL PROTEASE 2-RELATED"/>
    <property type="match status" value="1"/>
</dbReference>
<comment type="similarity">
    <text evidence="2">Belongs to the peptidase M35 family.</text>
</comment>
<evidence type="ECO:0000313" key="11">
    <source>
        <dbReference type="Proteomes" id="UP001597090"/>
    </source>
</evidence>
<dbReference type="InterPro" id="IPR050414">
    <property type="entry name" value="Fungal_M35_metalloproteases"/>
</dbReference>
<dbReference type="EMBL" id="JBHTIH010000002">
    <property type="protein sequence ID" value="MFD0738350.1"/>
    <property type="molecule type" value="Genomic_DNA"/>
</dbReference>
<protein>
    <submittedName>
        <fullName evidence="10">M35 family metallo-endopeptidase</fullName>
        <ecNumber evidence="10">3.4.24.-</ecNumber>
    </submittedName>
</protein>
<sequence length="373" mass="39343">MKLRLMHVMSGSAVLAGAIAAAVAAPPASKVNPLRVSMLAASGSAADFLGAVEITITNTSRHTVRLPRWQLPSDYIDAKLFNVSLDGVPVQYEGPMFKRGLPQAADFAILRAGETYRTVVDLSAAYDLSRTGQYTVSFNSPLQHASTSDGAMLRQHNGLPMMAQSAPLRLWVDGSGQLDAAKGPTASASAKKPPPSGGGTVVNGVTYKGCTTTQTNTAGNAVVSARGYSENAKGYLASSTVGPRYTTWFGGYTSQRYSTASQHFVSIDGAMDQSGGQITINCGCNQSAYAYVYPTRPYEIFVCRAFWTAPLTGTDSKAGTLIHEMSHFNVVAGTDDVVYGQAGARQLAISDPAAALNNADSHEYFAENTPSQN</sequence>
<dbReference type="GO" id="GO:0016787">
    <property type="term" value="F:hydrolase activity"/>
    <property type="evidence" value="ECO:0007669"/>
    <property type="project" value="UniProtKB-KW"/>
</dbReference>
<keyword evidence="5 10" id="KW-0378">Hydrolase</keyword>
<dbReference type="Gene3D" id="2.60.40.2970">
    <property type="match status" value="1"/>
</dbReference>
<dbReference type="InterPro" id="IPR034115">
    <property type="entry name" value="M35_peptidyl-Lys"/>
</dbReference>
<name>A0ABW2YJ63_9GAMM</name>
<dbReference type="CDD" id="cd11306">
    <property type="entry name" value="M35_peptidyl-Lys"/>
    <property type="match status" value="1"/>
</dbReference>
<comment type="caution">
    <text evidence="10">The sequence shown here is derived from an EMBL/GenBank/DDBJ whole genome shotgun (WGS) entry which is preliminary data.</text>
</comment>
<dbReference type="Pfam" id="PF14521">
    <property type="entry name" value="Aspzincin_M35"/>
    <property type="match status" value="1"/>
</dbReference>
<organism evidence="10 11">
    <name type="scientific">Lysobacter koreensis</name>
    <dbReference type="NCBI Taxonomy" id="266122"/>
    <lineage>
        <taxon>Bacteria</taxon>
        <taxon>Pseudomonadati</taxon>
        <taxon>Pseudomonadota</taxon>
        <taxon>Gammaproteobacteria</taxon>
        <taxon>Lysobacterales</taxon>
        <taxon>Lysobacteraceae</taxon>
        <taxon>Lysobacter</taxon>
    </lineage>
</organism>
<evidence type="ECO:0000256" key="1">
    <source>
        <dbReference type="ARBA" id="ARBA00001947"/>
    </source>
</evidence>
<reference evidence="11" key="1">
    <citation type="journal article" date="2019" name="Int. J. Syst. Evol. Microbiol.">
        <title>The Global Catalogue of Microorganisms (GCM) 10K type strain sequencing project: providing services to taxonomists for standard genome sequencing and annotation.</title>
        <authorList>
            <consortium name="The Broad Institute Genomics Platform"/>
            <consortium name="The Broad Institute Genome Sequencing Center for Infectious Disease"/>
            <person name="Wu L."/>
            <person name="Ma J."/>
        </authorList>
    </citation>
    <scope>NUCLEOTIDE SEQUENCE [LARGE SCALE GENOMIC DNA]</scope>
    <source>
        <strain evidence="11">CCUG 55491</strain>
    </source>
</reference>
<dbReference type="InterPro" id="IPR024079">
    <property type="entry name" value="MetalloPept_cat_dom_sf"/>
</dbReference>
<keyword evidence="7" id="KW-0482">Metalloprotease</keyword>